<evidence type="ECO:0000256" key="1">
    <source>
        <dbReference type="ARBA" id="ARBA00005662"/>
    </source>
</evidence>
<evidence type="ECO:0000313" key="4">
    <source>
        <dbReference type="Proteomes" id="UP000305524"/>
    </source>
</evidence>
<dbReference type="CDD" id="cd07381">
    <property type="entry name" value="MPP_CapA"/>
    <property type="match status" value="1"/>
</dbReference>
<feature type="domain" description="Capsule synthesis protein CapA" evidence="2">
    <location>
        <begin position="46"/>
        <end position="293"/>
    </location>
</feature>
<dbReference type="PANTHER" id="PTHR33393">
    <property type="entry name" value="POLYGLUTAMINE SYNTHESIS ACCESSORY PROTEIN RV0574C-RELATED"/>
    <property type="match status" value="1"/>
</dbReference>
<dbReference type="SMART" id="SM00854">
    <property type="entry name" value="PGA_cap"/>
    <property type="match status" value="1"/>
</dbReference>
<dbReference type="Gene3D" id="3.60.21.10">
    <property type="match status" value="1"/>
</dbReference>
<evidence type="ECO:0000259" key="2">
    <source>
        <dbReference type="SMART" id="SM00854"/>
    </source>
</evidence>
<dbReference type="EMBL" id="SZOD01000953">
    <property type="protein sequence ID" value="TKI80198.1"/>
    <property type="molecule type" value="Genomic_DNA"/>
</dbReference>
<comment type="similarity">
    <text evidence="1">Belongs to the CapA family.</text>
</comment>
<evidence type="ECO:0000313" key="3">
    <source>
        <dbReference type="EMBL" id="TKI80198.1"/>
    </source>
</evidence>
<dbReference type="RefSeq" id="WP_137059179.1">
    <property type="nucleotide sequence ID" value="NZ_SZOD01000953.1"/>
</dbReference>
<dbReference type="SUPFAM" id="SSF56300">
    <property type="entry name" value="Metallo-dependent phosphatases"/>
    <property type="match status" value="1"/>
</dbReference>
<dbReference type="Pfam" id="PF09587">
    <property type="entry name" value="PGA_cap"/>
    <property type="match status" value="1"/>
</dbReference>
<reference evidence="3 4" key="1">
    <citation type="journal article" date="2019" name="Environ. Microbiol.">
        <title>An active ?-lactamase is a part of an orchestrated cell wall stress resistance network of Bacillus subtilis and related rhizosphere species.</title>
        <authorList>
            <person name="Bucher T."/>
            <person name="Keren-Paz A."/>
            <person name="Hausser J."/>
            <person name="Olender T."/>
            <person name="Cytryn E."/>
            <person name="Kolodkin-Gal I."/>
        </authorList>
    </citation>
    <scope>NUCLEOTIDE SEQUENCE [LARGE SCALE GENOMIC DNA]</scope>
    <source>
        <strain evidence="3 4">I186</strain>
    </source>
</reference>
<dbReference type="InterPro" id="IPR019079">
    <property type="entry name" value="Capsule_synth_CapA"/>
</dbReference>
<sequence length="382" mass="43178">KKTKASSESNQTNIDKVLKTPNWVANSPIQQSPNFNKNRKVKAVVNFMATGDNLYHDSVITDGKQINGSYDYNYIYKNIKEAVQSSDLAVVNQETPIAGNVLGVQGYPTFNTPEEVGQSLVDTGFNIVTQATNHIMDMGLAGVQNTRDYWKKHSGIVSLGINENQKERNEIKSIKKNGIEFALLNYTYGTNGKNIESAQSWAVNVIDKEAIKNDVKKAKKNFDIVIVMIHWGKEYDFLPSNDQKELAQYLTDLGVDVVIGNHPHVIQPVEWKRNHEGHQTLIYYSLGNLISSQEKLETMVGGLSYIQFVQYEDDTSGVRQAAFLPTVTNYTEGKKNFNIHFLEGYSEEYSRKHGIKEFVGPVSLKDFKHIPKNVLGDWYKEK</sequence>
<proteinExistence type="inferred from homology"/>
<protein>
    <submittedName>
        <fullName evidence="3">CapA family protein</fullName>
    </submittedName>
</protein>
<feature type="non-terminal residue" evidence="3">
    <location>
        <position position="1"/>
    </location>
</feature>
<dbReference type="AlphaFoldDB" id="A0A4U2ZZ05"/>
<dbReference type="Proteomes" id="UP000305524">
    <property type="component" value="Unassembled WGS sequence"/>
</dbReference>
<name>A0A4U2ZZ05_BACMY</name>
<accession>A0A4U2ZZ05</accession>
<organism evidence="3 4">
    <name type="scientific">Bacillus mycoides</name>
    <dbReference type="NCBI Taxonomy" id="1405"/>
    <lineage>
        <taxon>Bacteria</taxon>
        <taxon>Bacillati</taxon>
        <taxon>Bacillota</taxon>
        <taxon>Bacilli</taxon>
        <taxon>Bacillales</taxon>
        <taxon>Bacillaceae</taxon>
        <taxon>Bacillus</taxon>
        <taxon>Bacillus cereus group</taxon>
    </lineage>
</organism>
<dbReference type="PANTHER" id="PTHR33393:SF12">
    <property type="entry name" value="CAPSULE BIOSYNTHESIS PROTEIN CAPA"/>
    <property type="match status" value="1"/>
</dbReference>
<gene>
    <name evidence="3" type="ORF">FC701_29175</name>
</gene>
<dbReference type="InterPro" id="IPR029052">
    <property type="entry name" value="Metallo-depent_PP-like"/>
</dbReference>
<comment type="caution">
    <text evidence="3">The sequence shown here is derived from an EMBL/GenBank/DDBJ whole genome shotgun (WGS) entry which is preliminary data.</text>
</comment>
<dbReference type="InterPro" id="IPR052169">
    <property type="entry name" value="CW_Biosynth-Accessory"/>
</dbReference>